<dbReference type="Proteomes" id="UP001157353">
    <property type="component" value="Unassembled WGS sequence"/>
</dbReference>
<organism evidence="2 3">
    <name type="scientific">Psychromonas marina</name>
    <dbReference type="NCBI Taxonomy" id="88364"/>
    <lineage>
        <taxon>Bacteria</taxon>
        <taxon>Pseudomonadati</taxon>
        <taxon>Pseudomonadota</taxon>
        <taxon>Gammaproteobacteria</taxon>
        <taxon>Alteromonadales</taxon>
        <taxon>Psychromonadaceae</taxon>
        <taxon>Psychromonas</taxon>
    </lineage>
</organism>
<dbReference type="Pfam" id="PF02464">
    <property type="entry name" value="CinA"/>
    <property type="match status" value="1"/>
</dbReference>
<proteinExistence type="predicted"/>
<dbReference type="NCBIfam" id="TIGR00199">
    <property type="entry name" value="PncC_domain"/>
    <property type="match status" value="1"/>
</dbReference>
<dbReference type="Gene3D" id="3.90.950.20">
    <property type="entry name" value="CinA-like"/>
    <property type="match status" value="1"/>
</dbReference>
<name>A0ABQ6E604_9GAMM</name>
<evidence type="ECO:0000259" key="1">
    <source>
        <dbReference type="Pfam" id="PF02464"/>
    </source>
</evidence>
<gene>
    <name evidence="2" type="ORF">GCM10007916_35180</name>
</gene>
<protein>
    <submittedName>
        <fullName evidence="2">Competence damage-inducible protein A</fullName>
    </submittedName>
</protein>
<dbReference type="InterPro" id="IPR036653">
    <property type="entry name" value="CinA-like_C"/>
</dbReference>
<reference evidence="3" key="1">
    <citation type="journal article" date="2019" name="Int. J. Syst. Evol. Microbiol.">
        <title>The Global Catalogue of Microorganisms (GCM) 10K type strain sequencing project: providing services to taxonomists for standard genome sequencing and annotation.</title>
        <authorList>
            <consortium name="The Broad Institute Genomics Platform"/>
            <consortium name="The Broad Institute Genome Sequencing Center for Infectious Disease"/>
            <person name="Wu L."/>
            <person name="Ma J."/>
        </authorList>
    </citation>
    <scope>NUCLEOTIDE SEQUENCE [LARGE SCALE GENOMIC DNA]</scope>
    <source>
        <strain evidence="3">NBRC 103166</strain>
    </source>
</reference>
<dbReference type="SUPFAM" id="SSF142433">
    <property type="entry name" value="CinA-like"/>
    <property type="match status" value="1"/>
</dbReference>
<evidence type="ECO:0000313" key="3">
    <source>
        <dbReference type="Proteomes" id="UP001157353"/>
    </source>
</evidence>
<comment type="caution">
    <text evidence="2">The sequence shown here is derived from an EMBL/GenBank/DDBJ whole genome shotgun (WGS) entry which is preliminary data.</text>
</comment>
<dbReference type="RefSeq" id="WP_284205550.1">
    <property type="nucleotide sequence ID" value="NZ_BSPQ01000025.1"/>
</dbReference>
<dbReference type="EMBL" id="BSPQ01000025">
    <property type="protein sequence ID" value="GLS92446.1"/>
    <property type="molecule type" value="Genomic_DNA"/>
</dbReference>
<accession>A0ABQ6E604</accession>
<keyword evidence="3" id="KW-1185">Reference proteome</keyword>
<feature type="domain" description="CinA C-terminal" evidence="1">
    <location>
        <begin position="8"/>
        <end position="160"/>
    </location>
</feature>
<dbReference type="InterPro" id="IPR008136">
    <property type="entry name" value="CinA_C"/>
</dbReference>
<evidence type="ECO:0000313" key="2">
    <source>
        <dbReference type="EMBL" id="GLS92446.1"/>
    </source>
</evidence>
<sequence>MFTEKTVQELAQLLGDKLTQAGLVAATAESCTGGGVAYAITEISGSSLWFDRSFITYSNDAKMQMLEVDKVLIDKHGAVSEQVVKEMAINAVKLSEADICVAISGIAGPGGGSEEKPVGTVCFSWYNAHGGEKTETYLFVGDRSEVRTQAIRLALSGLIDII</sequence>